<evidence type="ECO:0000256" key="1">
    <source>
        <dbReference type="ARBA" id="ARBA00023125"/>
    </source>
</evidence>
<name>A0ABT8BXK1_9VIBR</name>
<dbReference type="InterPro" id="IPR018060">
    <property type="entry name" value="HTH_AraC"/>
</dbReference>
<reference evidence="4" key="1">
    <citation type="journal article" date="2019" name="Int. J. Syst. Evol. Microbiol.">
        <title>The Global Catalogue of Microorganisms (GCM) 10K type strain sequencing project: providing services to taxonomists for standard genome sequencing and annotation.</title>
        <authorList>
            <consortium name="The Broad Institute Genomics Platform"/>
            <consortium name="The Broad Institute Genome Sequencing Center for Infectious Disease"/>
            <person name="Wu L."/>
            <person name="Ma J."/>
        </authorList>
    </citation>
    <scope>NUCLEOTIDE SEQUENCE [LARGE SCALE GENOMIC DNA]</scope>
    <source>
        <strain evidence="4">CECT 7398</strain>
    </source>
</reference>
<organism evidence="3 4">
    <name type="scientific">Vibrio ostreicida</name>
    <dbReference type="NCBI Taxonomy" id="526588"/>
    <lineage>
        <taxon>Bacteria</taxon>
        <taxon>Pseudomonadati</taxon>
        <taxon>Pseudomonadota</taxon>
        <taxon>Gammaproteobacteria</taxon>
        <taxon>Vibrionales</taxon>
        <taxon>Vibrionaceae</taxon>
        <taxon>Vibrio</taxon>
    </lineage>
</organism>
<evidence type="ECO:0000313" key="4">
    <source>
        <dbReference type="Proteomes" id="UP001238540"/>
    </source>
</evidence>
<dbReference type="Proteomes" id="UP001238540">
    <property type="component" value="Unassembled WGS sequence"/>
</dbReference>
<dbReference type="PANTHER" id="PTHR11019:SF159">
    <property type="entry name" value="TRANSCRIPTIONAL REGULATOR-RELATED"/>
    <property type="match status" value="1"/>
</dbReference>
<dbReference type="SUPFAM" id="SSF51182">
    <property type="entry name" value="RmlC-like cupins"/>
    <property type="match status" value="2"/>
</dbReference>
<dbReference type="InterPro" id="IPR014710">
    <property type="entry name" value="RmlC-like_jellyroll"/>
</dbReference>
<dbReference type="PROSITE" id="PS01124">
    <property type="entry name" value="HTH_ARAC_FAMILY_2"/>
    <property type="match status" value="1"/>
</dbReference>
<comment type="caution">
    <text evidence="3">The sequence shown here is derived from an EMBL/GenBank/DDBJ whole genome shotgun (WGS) entry which is preliminary data.</text>
</comment>
<dbReference type="Gene3D" id="1.10.10.60">
    <property type="entry name" value="Homeodomain-like"/>
    <property type="match status" value="1"/>
</dbReference>
<dbReference type="Pfam" id="PF12833">
    <property type="entry name" value="HTH_18"/>
    <property type="match status" value="1"/>
</dbReference>
<gene>
    <name evidence="3" type="ORF">QWZ16_18270</name>
</gene>
<keyword evidence="1" id="KW-0238">DNA-binding</keyword>
<accession>A0ABT8BXK1</accession>
<dbReference type="InterPro" id="IPR011051">
    <property type="entry name" value="RmlC_Cupin_sf"/>
</dbReference>
<evidence type="ECO:0000259" key="2">
    <source>
        <dbReference type="PROSITE" id="PS01124"/>
    </source>
</evidence>
<dbReference type="PANTHER" id="PTHR11019">
    <property type="entry name" value="HTH-TYPE TRANSCRIPTIONAL REGULATOR NIMR"/>
    <property type="match status" value="1"/>
</dbReference>
<dbReference type="Gene3D" id="2.60.120.10">
    <property type="entry name" value="Jelly Rolls"/>
    <property type="match status" value="1"/>
</dbReference>
<dbReference type="InterPro" id="IPR003313">
    <property type="entry name" value="AraC-bd"/>
</dbReference>
<dbReference type="SMART" id="SM00342">
    <property type="entry name" value="HTH_ARAC"/>
    <property type="match status" value="1"/>
</dbReference>
<feature type="domain" description="HTH araC/xylS-type" evidence="2">
    <location>
        <begin position="143"/>
        <end position="232"/>
    </location>
</feature>
<protein>
    <submittedName>
        <fullName evidence="3">Helix-turn-helix transcriptional regulator</fullName>
    </submittedName>
</protein>
<dbReference type="Pfam" id="PF02311">
    <property type="entry name" value="AraC_binding"/>
    <property type="match status" value="1"/>
</dbReference>
<evidence type="ECO:0000313" key="3">
    <source>
        <dbReference type="EMBL" id="MDN3611547.1"/>
    </source>
</evidence>
<keyword evidence="4" id="KW-1185">Reference proteome</keyword>
<sequence>MNLEDHQVTLRRYESYYSGSVHTHDFAHLVYIHQGCQIVATDQNSLLSMPGTLIYIPPSVPHRADFLKQSCVSLLRLPLMSTPNKDTICTLEVLPIVTQLFSLWEQGGPDKKLVDHYVQVLVDQCLQCRPANNPLVAKGYMDRRLLLVIEALSDQPNIKMSISDLSQQTGASVRTLNRLFLTHFNASFKEVRSKVIMERAEKLLNQGLSATDVAFDLKYSSLSSFSTAFKEHQKKSRNKEGWRDL</sequence>
<dbReference type="RefSeq" id="WP_170882688.1">
    <property type="nucleotide sequence ID" value="NZ_JABEYA020000005.1"/>
</dbReference>
<dbReference type="EMBL" id="JAUFQC010000027">
    <property type="protein sequence ID" value="MDN3611547.1"/>
    <property type="molecule type" value="Genomic_DNA"/>
</dbReference>
<proteinExistence type="predicted"/>